<evidence type="ECO:0000313" key="2">
    <source>
        <dbReference type="EMBL" id="KAF1986172.1"/>
    </source>
</evidence>
<feature type="region of interest" description="Disordered" evidence="1">
    <location>
        <begin position="1"/>
        <end position="25"/>
    </location>
</feature>
<organism evidence="2 3">
    <name type="scientific">Aulographum hederae CBS 113979</name>
    <dbReference type="NCBI Taxonomy" id="1176131"/>
    <lineage>
        <taxon>Eukaryota</taxon>
        <taxon>Fungi</taxon>
        <taxon>Dikarya</taxon>
        <taxon>Ascomycota</taxon>
        <taxon>Pezizomycotina</taxon>
        <taxon>Dothideomycetes</taxon>
        <taxon>Pleosporomycetidae</taxon>
        <taxon>Aulographales</taxon>
        <taxon>Aulographaceae</taxon>
    </lineage>
</organism>
<evidence type="ECO:0000313" key="3">
    <source>
        <dbReference type="Proteomes" id="UP000800041"/>
    </source>
</evidence>
<protein>
    <submittedName>
        <fullName evidence="2">Uncharacterized protein</fullName>
    </submittedName>
</protein>
<evidence type="ECO:0000256" key="1">
    <source>
        <dbReference type="SAM" id="MobiDB-lite"/>
    </source>
</evidence>
<feature type="region of interest" description="Disordered" evidence="1">
    <location>
        <begin position="187"/>
        <end position="212"/>
    </location>
</feature>
<dbReference type="EMBL" id="ML977158">
    <property type="protein sequence ID" value="KAF1986172.1"/>
    <property type="molecule type" value="Genomic_DNA"/>
</dbReference>
<feature type="compositionally biased region" description="Low complexity" evidence="1">
    <location>
        <begin position="95"/>
        <end position="107"/>
    </location>
</feature>
<feature type="compositionally biased region" description="Polar residues" evidence="1">
    <location>
        <begin position="1"/>
        <end position="15"/>
    </location>
</feature>
<feature type="region of interest" description="Disordered" evidence="1">
    <location>
        <begin position="43"/>
        <end position="107"/>
    </location>
</feature>
<feature type="compositionally biased region" description="Polar residues" evidence="1">
    <location>
        <begin position="203"/>
        <end position="212"/>
    </location>
</feature>
<keyword evidence="3" id="KW-1185">Reference proteome</keyword>
<sequence length="212" mass="23388">MYPGQKQTKLPTQATRARSSARRIISPRLHFLSPFHLGSSRADGPVIGGFPASRAPPGTLRHSTSSDEVARPCPSPILQTPNVTMPQPRRRRQPRSSSSDSPIGSDSASNCTYLRSAFAFSPCTCIRSVDYDSCHARSSSAVHGFFYLSPARPRQASLRHRVESSRIWTPPGWQQFVKSSRSREQQKVTQAVDTLPGLRPGLFSSQFGPRRA</sequence>
<name>A0A6G1GZD8_9PEZI</name>
<proteinExistence type="predicted"/>
<gene>
    <name evidence="2" type="ORF">K402DRAFT_91430</name>
</gene>
<dbReference type="Proteomes" id="UP000800041">
    <property type="component" value="Unassembled WGS sequence"/>
</dbReference>
<reference evidence="2" key="1">
    <citation type="journal article" date="2020" name="Stud. Mycol.">
        <title>101 Dothideomycetes genomes: a test case for predicting lifestyles and emergence of pathogens.</title>
        <authorList>
            <person name="Haridas S."/>
            <person name="Albert R."/>
            <person name="Binder M."/>
            <person name="Bloem J."/>
            <person name="Labutti K."/>
            <person name="Salamov A."/>
            <person name="Andreopoulos B."/>
            <person name="Baker S."/>
            <person name="Barry K."/>
            <person name="Bills G."/>
            <person name="Bluhm B."/>
            <person name="Cannon C."/>
            <person name="Castanera R."/>
            <person name="Culley D."/>
            <person name="Daum C."/>
            <person name="Ezra D."/>
            <person name="Gonzalez J."/>
            <person name="Henrissat B."/>
            <person name="Kuo A."/>
            <person name="Liang C."/>
            <person name="Lipzen A."/>
            <person name="Lutzoni F."/>
            <person name="Magnuson J."/>
            <person name="Mondo S."/>
            <person name="Nolan M."/>
            <person name="Ohm R."/>
            <person name="Pangilinan J."/>
            <person name="Park H.-J."/>
            <person name="Ramirez L."/>
            <person name="Alfaro M."/>
            <person name="Sun H."/>
            <person name="Tritt A."/>
            <person name="Yoshinaga Y."/>
            <person name="Zwiers L.-H."/>
            <person name="Turgeon B."/>
            <person name="Goodwin S."/>
            <person name="Spatafora J."/>
            <person name="Crous P."/>
            <person name="Grigoriev I."/>
        </authorList>
    </citation>
    <scope>NUCLEOTIDE SEQUENCE</scope>
    <source>
        <strain evidence="2">CBS 113979</strain>
    </source>
</reference>
<dbReference type="AlphaFoldDB" id="A0A6G1GZD8"/>
<accession>A0A6G1GZD8</accession>
<feature type="compositionally biased region" description="Low complexity" evidence="1">
    <location>
        <begin position="16"/>
        <end position="25"/>
    </location>
</feature>